<dbReference type="InterPro" id="IPR003594">
    <property type="entry name" value="HATPase_dom"/>
</dbReference>
<dbReference type="PANTHER" id="PTHR43711">
    <property type="entry name" value="TWO-COMPONENT HISTIDINE KINASE"/>
    <property type="match status" value="1"/>
</dbReference>
<reference evidence="9 10" key="1">
    <citation type="submission" date="2019-06" db="EMBL/GenBank/DDBJ databases">
        <title>Quisquiliibacterium sp. nov., isolated from a maize field.</title>
        <authorList>
            <person name="Lin S.-Y."/>
            <person name="Tsai C.-F."/>
            <person name="Young C.-C."/>
        </authorList>
    </citation>
    <scope>NUCLEOTIDE SEQUENCE [LARGE SCALE GENOMIC DNA]</scope>
    <source>
        <strain evidence="9 10">CC-CFT501</strain>
    </source>
</reference>
<dbReference type="InterPro" id="IPR036890">
    <property type="entry name" value="HATPase_C_sf"/>
</dbReference>
<dbReference type="Gene3D" id="1.10.287.130">
    <property type="match status" value="1"/>
</dbReference>
<dbReference type="Gene3D" id="3.30.450.40">
    <property type="match status" value="1"/>
</dbReference>
<dbReference type="InterPro" id="IPR029016">
    <property type="entry name" value="GAF-like_dom_sf"/>
</dbReference>
<feature type="domain" description="Histidine kinase" evidence="8">
    <location>
        <begin position="210"/>
        <end position="427"/>
    </location>
</feature>
<dbReference type="InterPro" id="IPR003661">
    <property type="entry name" value="HisK_dim/P_dom"/>
</dbReference>
<accession>A0A5C8P0T9</accession>
<sequence>MDTAESIYEAFAQRTQALAEALEQQAATAEILRAISRSPGDAQPVFDTIAAAALSLCRARSANVFTFDGTLLHIAALAIVDPRGIDAMRSIFPRPVSRDTAACRAVLTREVVAIPDVLEDPEFAPRQAAVAAGFRSSLGVPLLRDGRPIGAIAVGRAEPGPFPASQLAMLQSFADQAVIAIENARLFREVADKSHQLEVASRHKSAFLANMSHELRTPLSAIIGFTRIVLRSTRDQIDVRQAENLEKILTSAQHLLSLINATLDLARIEAGRIEIQVSDVQLSFLLRDCLRTVEPLLADGVRLRAQFDPGLPVMRVDEAKLRQIVINLLSNAVKFTERGCIDLRAGWRDGTVEIAVADTGIGIPAELLESIFEEFEQVDASSSRVHGGTGLGLAIARRLARALDCELVAQSVPGAGSTFTLTLPQRCRPDAP</sequence>
<keyword evidence="5" id="KW-0808">Transferase</keyword>
<dbReference type="GO" id="GO:0000155">
    <property type="term" value="F:phosphorelay sensor kinase activity"/>
    <property type="evidence" value="ECO:0007669"/>
    <property type="project" value="InterPro"/>
</dbReference>
<evidence type="ECO:0000256" key="3">
    <source>
        <dbReference type="ARBA" id="ARBA00012438"/>
    </source>
</evidence>
<dbReference type="Pfam" id="PF02518">
    <property type="entry name" value="HATPase_c"/>
    <property type="match status" value="1"/>
</dbReference>
<dbReference type="InterPro" id="IPR005467">
    <property type="entry name" value="His_kinase_dom"/>
</dbReference>
<evidence type="ECO:0000256" key="7">
    <source>
        <dbReference type="ARBA" id="ARBA00023012"/>
    </source>
</evidence>
<evidence type="ECO:0000256" key="6">
    <source>
        <dbReference type="ARBA" id="ARBA00022777"/>
    </source>
</evidence>
<dbReference type="PRINTS" id="PR00344">
    <property type="entry name" value="BCTRLSENSOR"/>
</dbReference>
<dbReference type="Pfam" id="PF00512">
    <property type="entry name" value="HisKA"/>
    <property type="match status" value="1"/>
</dbReference>
<comment type="caution">
    <text evidence="9">The sequence shown here is derived from an EMBL/GenBank/DDBJ whole genome shotgun (WGS) entry which is preliminary data.</text>
</comment>
<keyword evidence="7" id="KW-0902">Two-component regulatory system</keyword>
<comment type="catalytic activity">
    <reaction evidence="1">
        <text>ATP + protein L-histidine = ADP + protein N-phospho-L-histidine.</text>
        <dbReference type="EC" id="2.7.13.3"/>
    </reaction>
</comment>
<evidence type="ECO:0000256" key="5">
    <source>
        <dbReference type="ARBA" id="ARBA00022679"/>
    </source>
</evidence>
<dbReference type="SUPFAM" id="SSF55874">
    <property type="entry name" value="ATPase domain of HSP90 chaperone/DNA topoisomerase II/histidine kinase"/>
    <property type="match status" value="1"/>
</dbReference>
<dbReference type="SMART" id="SM00388">
    <property type="entry name" value="HisKA"/>
    <property type="match status" value="1"/>
</dbReference>
<dbReference type="EC" id="2.7.13.3" evidence="3"/>
<name>A0A5C8P0T9_9BURK</name>
<proteinExistence type="predicted"/>
<dbReference type="AlphaFoldDB" id="A0A5C8P0T9"/>
<dbReference type="SUPFAM" id="SSF55781">
    <property type="entry name" value="GAF domain-like"/>
    <property type="match status" value="1"/>
</dbReference>
<dbReference type="RefSeq" id="WP_147703221.1">
    <property type="nucleotide sequence ID" value="NZ_VDUY01000002.1"/>
</dbReference>
<dbReference type="Proteomes" id="UP000321548">
    <property type="component" value="Unassembled WGS sequence"/>
</dbReference>
<evidence type="ECO:0000256" key="2">
    <source>
        <dbReference type="ARBA" id="ARBA00004429"/>
    </source>
</evidence>
<dbReference type="Gene3D" id="3.30.565.10">
    <property type="entry name" value="Histidine kinase-like ATPase, C-terminal domain"/>
    <property type="match status" value="1"/>
</dbReference>
<evidence type="ECO:0000259" key="8">
    <source>
        <dbReference type="PROSITE" id="PS50109"/>
    </source>
</evidence>
<dbReference type="OrthoDB" id="9810730at2"/>
<gene>
    <name evidence="9" type="ORF">FHP08_04930</name>
</gene>
<dbReference type="InterPro" id="IPR004358">
    <property type="entry name" value="Sig_transdc_His_kin-like_C"/>
</dbReference>
<dbReference type="CDD" id="cd16922">
    <property type="entry name" value="HATPase_EvgS-ArcB-TorS-like"/>
    <property type="match status" value="1"/>
</dbReference>
<comment type="subcellular location">
    <subcellularLocation>
        <location evidence="2">Cell inner membrane</location>
        <topology evidence="2">Multi-pass membrane protein</topology>
    </subcellularLocation>
</comment>
<dbReference type="PROSITE" id="PS50109">
    <property type="entry name" value="HIS_KIN"/>
    <property type="match status" value="1"/>
</dbReference>
<protein>
    <recommendedName>
        <fullName evidence="3">histidine kinase</fullName>
        <ecNumber evidence="3">2.7.13.3</ecNumber>
    </recommendedName>
</protein>
<evidence type="ECO:0000313" key="10">
    <source>
        <dbReference type="Proteomes" id="UP000321548"/>
    </source>
</evidence>
<dbReference type="FunFam" id="3.30.565.10:FF:000006">
    <property type="entry name" value="Sensor histidine kinase WalK"/>
    <property type="match status" value="1"/>
</dbReference>
<dbReference type="SUPFAM" id="SSF47384">
    <property type="entry name" value="Homodimeric domain of signal transducing histidine kinase"/>
    <property type="match status" value="1"/>
</dbReference>
<dbReference type="InterPro" id="IPR050736">
    <property type="entry name" value="Sensor_HK_Regulatory"/>
</dbReference>
<keyword evidence="6" id="KW-0418">Kinase</keyword>
<keyword evidence="4" id="KW-0597">Phosphoprotein</keyword>
<evidence type="ECO:0000256" key="4">
    <source>
        <dbReference type="ARBA" id="ARBA00022553"/>
    </source>
</evidence>
<dbReference type="GO" id="GO:0005886">
    <property type="term" value="C:plasma membrane"/>
    <property type="evidence" value="ECO:0007669"/>
    <property type="project" value="UniProtKB-SubCell"/>
</dbReference>
<keyword evidence="10" id="KW-1185">Reference proteome</keyword>
<evidence type="ECO:0000313" key="9">
    <source>
        <dbReference type="EMBL" id="TXL66972.1"/>
    </source>
</evidence>
<dbReference type="Pfam" id="PF01590">
    <property type="entry name" value="GAF"/>
    <property type="match status" value="1"/>
</dbReference>
<dbReference type="SMART" id="SM00387">
    <property type="entry name" value="HATPase_c"/>
    <property type="match status" value="1"/>
</dbReference>
<organism evidence="9 10">
    <name type="scientific">Zeimonas arvi</name>
    <dbReference type="NCBI Taxonomy" id="2498847"/>
    <lineage>
        <taxon>Bacteria</taxon>
        <taxon>Pseudomonadati</taxon>
        <taxon>Pseudomonadota</taxon>
        <taxon>Betaproteobacteria</taxon>
        <taxon>Burkholderiales</taxon>
        <taxon>Burkholderiaceae</taxon>
        <taxon>Zeimonas</taxon>
    </lineage>
</organism>
<dbReference type="EMBL" id="VDUY01000002">
    <property type="protein sequence ID" value="TXL66972.1"/>
    <property type="molecule type" value="Genomic_DNA"/>
</dbReference>
<dbReference type="InterPro" id="IPR036097">
    <property type="entry name" value="HisK_dim/P_sf"/>
</dbReference>
<dbReference type="InterPro" id="IPR003018">
    <property type="entry name" value="GAF"/>
</dbReference>
<dbReference type="PANTHER" id="PTHR43711:SF26">
    <property type="entry name" value="SENSOR HISTIDINE KINASE RCSC"/>
    <property type="match status" value="1"/>
</dbReference>
<evidence type="ECO:0000256" key="1">
    <source>
        <dbReference type="ARBA" id="ARBA00000085"/>
    </source>
</evidence>
<dbReference type="SMART" id="SM00065">
    <property type="entry name" value="GAF"/>
    <property type="match status" value="1"/>
</dbReference>
<dbReference type="CDD" id="cd00082">
    <property type="entry name" value="HisKA"/>
    <property type="match status" value="1"/>
</dbReference>